<name>A0A6P7IL28_9TELE</name>
<dbReference type="GO" id="GO:0019902">
    <property type="term" value="F:phosphatase binding"/>
    <property type="evidence" value="ECO:0007669"/>
    <property type="project" value="TreeGrafter"/>
</dbReference>
<dbReference type="PANTHER" id="PTHR22028">
    <property type="entry name" value="SFI1 SPINDLE BODY DOMAIN-CONTAINING PROTEIN-RELATED"/>
    <property type="match status" value="1"/>
</dbReference>
<protein>
    <submittedName>
        <fullName evidence="5">Protein SFI1 homolog isoform X1</fullName>
    </submittedName>
</protein>
<organism evidence="4 5">
    <name type="scientific">Parambassis ranga</name>
    <name type="common">Indian glassy fish</name>
    <dbReference type="NCBI Taxonomy" id="210632"/>
    <lineage>
        <taxon>Eukaryota</taxon>
        <taxon>Metazoa</taxon>
        <taxon>Chordata</taxon>
        <taxon>Craniata</taxon>
        <taxon>Vertebrata</taxon>
        <taxon>Euteleostomi</taxon>
        <taxon>Actinopterygii</taxon>
        <taxon>Neopterygii</taxon>
        <taxon>Teleostei</taxon>
        <taxon>Neoteleostei</taxon>
        <taxon>Acanthomorphata</taxon>
        <taxon>Ovalentaria</taxon>
        <taxon>Ambassidae</taxon>
        <taxon>Parambassis</taxon>
    </lineage>
</organism>
<dbReference type="PANTHER" id="PTHR22028:SF4">
    <property type="entry name" value="PROTEIN SFI1 HOMOLOG"/>
    <property type="match status" value="1"/>
</dbReference>
<dbReference type="InParanoid" id="A0A6P7IL28"/>
<dbReference type="GeneID" id="114435494"/>
<evidence type="ECO:0000313" key="4">
    <source>
        <dbReference type="Proteomes" id="UP000515145"/>
    </source>
</evidence>
<feature type="region of interest" description="Disordered" evidence="2">
    <location>
        <begin position="972"/>
        <end position="1020"/>
    </location>
</feature>
<dbReference type="Proteomes" id="UP000515145">
    <property type="component" value="Chromosome 5"/>
</dbReference>
<keyword evidence="4" id="KW-1185">Reference proteome</keyword>
<evidence type="ECO:0000256" key="2">
    <source>
        <dbReference type="SAM" id="MobiDB-lite"/>
    </source>
</evidence>
<gene>
    <name evidence="5" type="primary">sfi1</name>
</gene>
<evidence type="ECO:0000259" key="3">
    <source>
        <dbReference type="Pfam" id="PF08457"/>
    </source>
</evidence>
<feature type="coiled-coil region" evidence="1">
    <location>
        <begin position="1152"/>
        <end position="1179"/>
    </location>
</feature>
<dbReference type="RefSeq" id="XP_028260989.1">
    <property type="nucleotide sequence ID" value="XM_028405188.1"/>
</dbReference>
<dbReference type="OrthoDB" id="195843at2759"/>
<feature type="domain" description="Sfi1 spindle body" evidence="3">
    <location>
        <begin position="593"/>
        <end position="786"/>
    </location>
</feature>
<proteinExistence type="predicted"/>
<reference evidence="5" key="1">
    <citation type="submission" date="2025-08" db="UniProtKB">
        <authorList>
            <consortium name="RefSeq"/>
        </authorList>
    </citation>
    <scope>IDENTIFICATION</scope>
</reference>
<keyword evidence="1" id="KW-0175">Coiled coil</keyword>
<dbReference type="InterPro" id="IPR052270">
    <property type="entry name" value="CACF_protein"/>
</dbReference>
<dbReference type="CTD" id="9814"/>
<sequence>MNVICFLTYQKFKGKIMENNDKKPGSVRLRPSCVRFGNETKQVRKIQTRKIPYRVGYSWNKGGRQKELRIRHLARKFLKIWVQNTFGRILPHQAKSHYKSRVLRRVFGGWKDEWWTSRREWSLMMRAECHHRYYLYNWTLHSWRRFILLQREKKTKVQIAQSFADNKLMHEVWDRWECFTEMRRIKNQMLESALEQNRLSTMHSAWSMWQTRLQQRRDFYILEERALKHKALTLQRRSWHQWKEMHMAACCQKEKACKAALHFTLTLKRRTLHQWISYVCSRQNKTRTQAVAQRACRLLLLRKCWSKWSNALDGKHAKETRLQAADCLAAQCIQRRALEHWKAYVVLCREEADQNQRASQHHHHSLLRAGLQGLSLNVMWNKAHRLNNNMAVQHRQQMMKSKYWKLWQESLEQAEDQSFQPLAEMAVNNYSVSLLSSCFHHWREKLALQRHMQELEHRADICFAERLLPLCFKLWVEFTLQRRLREQRRHRAEVYNRQRQYSWVFYTWWGRSEKHREEMLSERMAILHEERGHMQRAWAQWRLRTELQLKDTEKQEVSHRLYLQKLLHKTMIEWKDNSTEIRDRRNRELQACRQGDLRCLRSAIEKWKKFVQCQREKKSKLDQMQSYHEATLLKQAFVGWKKHHLQMSQIYVHAEELYREQTQSFLRDVVTKWRENAVLLAKVRVSEGRAQEHFQRVLKLKVFLAWSKVTACAVSKRHQQGETLSRARRSIHEVRLLQVFRKWRKQTREARRERKCMEKARRHHNSKLLSNTLKAWNKHRYLHQRNKVMKRQGILLLRLKMYQTYFELWRVKLQHRRREAKQTERALWHWSLTLQAKVLYGWKLWVTEQCRKREQMARAAQVYRDQLLREGVTCILTYAAHMNDLTTSLTLHSQEQRSQRLSRVVKRCAMRWKQRALCKPQREQEVRAPPMKKNVTFCSTAPTLSRFPSSDSAGQEAEDEVLSKLLLTRVPRRQPRRSKDLLESPLKMMSQEGEQNQSGTEAAPKGFDSCGPSQRNNPTAVSYLHPFKPSSHIASAVSPSALRHVSTVDSPQDLLLPPSAFMTTGTQNPMEETSRSGHQLSTLPGIVTSSGEADICHVAADPVSALTSELLSIQLDMKNFQQTRKQLRAWRKLKEVLESWLETSGKDEDMEKNAVCLELKELEERIHRLSTELEEQKPSMLRHTERIQHLQSVLHISGVYFVCGQAEEMGTNKPVFTT</sequence>
<accession>A0A6P7IL28</accession>
<dbReference type="InterPro" id="IPR013665">
    <property type="entry name" value="Sfi1_dom"/>
</dbReference>
<evidence type="ECO:0000256" key="1">
    <source>
        <dbReference type="SAM" id="Coils"/>
    </source>
</evidence>
<dbReference type="AlphaFoldDB" id="A0A6P7IL28"/>
<feature type="compositionally biased region" description="Polar residues" evidence="2">
    <location>
        <begin position="1011"/>
        <end position="1020"/>
    </location>
</feature>
<dbReference type="Pfam" id="PF08457">
    <property type="entry name" value="Sfi1"/>
    <property type="match status" value="1"/>
</dbReference>
<evidence type="ECO:0000313" key="5">
    <source>
        <dbReference type="RefSeq" id="XP_028260989.1"/>
    </source>
</evidence>